<keyword evidence="3" id="KW-1185">Reference proteome</keyword>
<comment type="caution">
    <text evidence="2">The sequence shown here is derived from an EMBL/GenBank/DDBJ whole genome shotgun (WGS) entry which is preliminary data.</text>
</comment>
<dbReference type="EMBL" id="BQNB010021620">
    <property type="protein sequence ID" value="GJU08313.1"/>
    <property type="molecule type" value="Genomic_DNA"/>
</dbReference>
<reference evidence="2" key="1">
    <citation type="journal article" date="2022" name="Int. J. Mol. Sci.">
        <title>Draft Genome of Tanacetum Coccineum: Genomic Comparison of Closely Related Tanacetum-Family Plants.</title>
        <authorList>
            <person name="Yamashiro T."/>
            <person name="Shiraishi A."/>
            <person name="Nakayama K."/>
            <person name="Satake H."/>
        </authorList>
    </citation>
    <scope>NUCLEOTIDE SEQUENCE</scope>
</reference>
<evidence type="ECO:0000313" key="3">
    <source>
        <dbReference type="Proteomes" id="UP001151760"/>
    </source>
</evidence>
<accession>A0ABQ5JA09</accession>
<feature type="compositionally biased region" description="Basic and acidic residues" evidence="1">
    <location>
        <begin position="75"/>
        <end position="86"/>
    </location>
</feature>
<evidence type="ECO:0000313" key="2">
    <source>
        <dbReference type="EMBL" id="GJU08313.1"/>
    </source>
</evidence>
<protein>
    <submittedName>
        <fullName evidence="2">Uncharacterized protein</fullName>
    </submittedName>
</protein>
<organism evidence="2 3">
    <name type="scientific">Tanacetum coccineum</name>
    <dbReference type="NCBI Taxonomy" id="301880"/>
    <lineage>
        <taxon>Eukaryota</taxon>
        <taxon>Viridiplantae</taxon>
        <taxon>Streptophyta</taxon>
        <taxon>Embryophyta</taxon>
        <taxon>Tracheophyta</taxon>
        <taxon>Spermatophyta</taxon>
        <taxon>Magnoliopsida</taxon>
        <taxon>eudicotyledons</taxon>
        <taxon>Gunneridae</taxon>
        <taxon>Pentapetalae</taxon>
        <taxon>asterids</taxon>
        <taxon>campanulids</taxon>
        <taxon>Asterales</taxon>
        <taxon>Asteraceae</taxon>
        <taxon>Asteroideae</taxon>
        <taxon>Anthemideae</taxon>
        <taxon>Anthemidinae</taxon>
        <taxon>Tanacetum</taxon>
    </lineage>
</organism>
<gene>
    <name evidence="2" type="ORF">Tco_1124743</name>
</gene>
<evidence type="ECO:0000256" key="1">
    <source>
        <dbReference type="SAM" id="MobiDB-lite"/>
    </source>
</evidence>
<feature type="region of interest" description="Disordered" evidence="1">
    <location>
        <begin position="26"/>
        <end position="86"/>
    </location>
</feature>
<name>A0ABQ5JA09_9ASTR</name>
<sequence length="147" mass="16540">MSSPNHPTSNIEDAFSSNFSDYIPASPDYVPASPGKTYSSSSNNSFGTSLHHLRNECGRDQSFSSTSALPQEFEIGERSRKTSLERHEEQIEKIVNHLDELSLDRIKHIEDKIKGLGNGRVRHQADKKSLLNAIYELKNSQKESSDY</sequence>
<dbReference type="Proteomes" id="UP001151760">
    <property type="component" value="Unassembled WGS sequence"/>
</dbReference>
<reference evidence="2" key="2">
    <citation type="submission" date="2022-01" db="EMBL/GenBank/DDBJ databases">
        <authorList>
            <person name="Yamashiro T."/>
            <person name="Shiraishi A."/>
            <person name="Satake H."/>
            <person name="Nakayama K."/>
        </authorList>
    </citation>
    <scope>NUCLEOTIDE SEQUENCE</scope>
</reference>
<proteinExistence type="predicted"/>